<evidence type="ECO:0000313" key="4">
    <source>
        <dbReference type="Proteomes" id="UP000092668"/>
    </source>
</evidence>
<comment type="caution">
    <text evidence="3">The sequence shown here is derived from an EMBL/GenBank/DDBJ whole genome shotgun (WGS) entry which is preliminary data.</text>
</comment>
<gene>
    <name evidence="3" type="ORF">ACT18_05310</name>
</gene>
<reference evidence="3 4" key="1">
    <citation type="submission" date="2015-06" db="EMBL/GenBank/DDBJ databases">
        <title>Genome sequence of Mycobacterium kumamotonense strain Roo.</title>
        <authorList>
            <person name="Greninger A.L."/>
            <person name="Cunningham G."/>
            <person name="Miller S."/>
        </authorList>
    </citation>
    <scope>NUCLEOTIDE SEQUENCE [LARGE SCALE GENOMIC DNA]</scope>
    <source>
        <strain evidence="3 4">Roo</strain>
    </source>
</reference>
<dbReference type="Gene3D" id="1.10.530.10">
    <property type="match status" value="1"/>
</dbReference>
<organism evidence="3 4">
    <name type="scientific">Mycolicibacter kumamotonensis</name>
    <dbReference type="NCBI Taxonomy" id="354243"/>
    <lineage>
        <taxon>Bacteria</taxon>
        <taxon>Bacillati</taxon>
        <taxon>Actinomycetota</taxon>
        <taxon>Actinomycetes</taxon>
        <taxon>Mycobacteriales</taxon>
        <taxon>Mycobacteriaceae</taxon>
        <taxon>Mycolicibacter</taxon>
    </lineage>
</organism>
<dbReference type="Pfam" id="PF01464">
    <property type="entry name" value="SLT"/>
    <property type="match status" value="1"/>
</dbReference>
<dbReference type="Proteomes" id="UP000092668">
    <property type="component" value="Unassembled WGS sequence"/>
</dbReference>
<sequence>MVSAGSGAKMIGMPARFLRAVAAPLLVLVFTTAAPVGAAPGPDPAALAADLVAADQALRNPSAPEQVLAAAARRQQVAYRTLGAHPEWDAIARPQIPPALLAVYDRNIDARRQLTALTPPKDSLPPWRVVPPVPANELLDCYRAAEAATGVPWNYLAAINFVETGFGRINGVSDDAAQGPMQFLPSTFAAYGNGGDIHSPRDSIMAAGRLLAANGFATNRDRAIWGYNHSDYYVRAVNDYAAVLGGDPAGFAGYYRWDTYYRTTAGDLLLPIGYASSTRIPVSEYLATHPQ</sequence>
<dbReference type="STRING" id="354243.BST28_16540"/>
<dbReference type="InterPro" id="IPR023346">
    <property type="entry name" value="Lysozyme-like_dom_sf"/>
</dbReference>
<protein>
    <submittedName>
        <fullName evidence="3">Lytic transglycosylase</fullName>
    </submittedName>
</protein>
<keyword evidence="1" id="KW-0732">Signal</keyword>
<name>A0A1B8SJE8_9MYCO</name>
<keyword evidence="4" id="KW-1185">Reference proteome</keyword>
<proteinExistence type="predicted"/>
<evidence type="ECO:0000313" key="3">
    <source>
        <dbReference type="EMBL" id="OBY32843.1"/>
    </source>
</evidence>
<feature type="domain" description="Transglycosylase SLT" evidence="2">
    <location>
        <begin position="141"/>
        <end position="235"/>
    </location>
</feature>
<dbReference type="CDD" id="cd13399">
    <property type="entry name" value="Slt35-like"/>
    <property type="match status" value="1"/>
</dbReference>
<accession>A0A1B8SJE8</accession>
<dbReference type="SUPFAM" id="SSF53955">
    <property type="entry name" value="Lysozyme-like"/>
    <property type="match status" value="1"/>
</dbReference>
<feature type="chain" id="PRO_5008614148" evidence="1">
    <location>
        <begin position="39"/>
        <end position="291"/>
    </location>
</feature>
<dbReference type="EMBL" id="LFOE01000004">
    <property type="protein sequence ID" value="OBY32843.1"/>
    <property type="molecule type" value="Genomic_DNA"/>
</dbReference>
<dbReference type="AlphaFoldDB" id="A0A1B8SJE8"/>
<dbReference type="PATRIC" id="fig|354243.3.peg.1117"/>
<evidence type="ECO:0000256" key="1">
    <source>
        <dbReference type="SAM" id="SignalP"/>
    </source>
</evidence>
<feature type="signal peptide" evidence="1">
    <location>
        <begin position="1"/>
        <end position="38"/>
    </location>
</feature>
<evidence type="ECO:0000259" key="2">
    <source>
        <dbReference type="Pfam" id="PF01464"/>
    </source>
</evidence>
<dbReference type="InterPro" id="IPR008258">
    <property type="entry name" value="Transglycosylase_SLT_dom_1"/>
</dbReference>